<dbReference type="STRING" id="387631.Asulf_00141"/>
<evidence type="ECO:0000256" key="1">
    <source>
        <dbReference type="ARBA" id="ARBA00005092"/>
    </source>
</evidence>
<evidence type="ECO:0000259" key="8">
    <source>
        <dbReference type="Pfam" id="PF01989"/>
    </source>
</evidence>
<dbReference type="SUPFAM" id="SSF52016">
    <property type="entry name" value="LeuD/IlvD-like"/>
    <property type="match status" value="1"/>
</dbReference>
<feature type="domain" description="Phosphomevalonate dehydratase small subunit-like" evidence="8">
    <location>
        <begin position="24"/>
        <end position="103"/>
    </location>
</feature>
<evidence type="ECO:0000256" key="6">
    <source>
        <dbReference type="ARBA" id="ARBA00046520"/>
    </source>
</evidence>
<dbReference type="PIRSF" id="PIRSF004966">
    <property type="entry name" value="UCP004966"/>
    <property type="match status" value="1"/>
</dbReference>
<dbReference type="HAMAP" id="MF_00078">
    <property type="entry name" value="PMDh_S"/>
    <property type="match status" value="1"/>
</dbReference>
<evidence type="ECO:0000256" key="5">
    <source>
        <dbReference type="ARBA" id="ARBA00045299"/>
    </source>
</evidence>
<dbReference type="GO" id="GO:0019287">
    <property type="term" value="P:isopentenyl diphosphate biosynthetic process, mevalonate pathway"/>
    <property type="evidence" value="ECO:0007669"/>
    <property type="project" value="UniProtKB-UniRule"/>
</dbReference>
<keyword evidence="10" id="KW-1185">Reference proteome</keyword>
<accession>N0BD57</accession>
<keyword evidence="2 7" id="KW-0414">Isoprene biosynthesis</keyword>
<dbReference type="OrthoDB" id="18062at2157"/>
<comment type="function">
    <text evidence="5 7">Component of a hydro-lyase that catalyzes the dehydration of mevalonate 5-phosphate (MVA5P) to form trans-anhydromevalonate 5-phosphate (tAHMP). Involved in the archaeal mevalonate (MVA) pathway, which provides fundamental precursors for isoprenoid biosynthesis, such as isopentenyl diphosphate (IPP) and dimethylallyl diphosphate (DMAPP).</text>
</comment>
<dbReference type="EMBL" id="CP005290">
    <property type="protein sequence ID" value="AGK60177.1"/>
    <property type="molecule type" value="Genomic_DNA"/>
</dbReference>
<evidence type="ECO:0000313" key="10">
    <source>
        <dbReference type="Proteomes" id="UP000013307"/>
    </source>
</evidence>
<dbReference type="EC" id="4.2.1.182" evidence="7"/>
<name>N0BD57_9EURY</name>
<comment type="similarity">
    <text evidence="7">Belongs to the AcnX type II small subunit family.</text>
</comment>
<dbReference type="InterPro" id="IPR002840">
    <property type="entry name" value="PMDh-S-like_dom"/>
</dbReference>
<evidence type="ECO:0000313" key="9">
    <source>
        <dbReference type="EMBL" id="AGK60177.1"/>
    </source>
</evidence>
<dbReference type="InterPro" id="IPR020794">
    <property type="entry name" value="PMDh_S"/>
</dbReference>
<dbReference type="GO" id="GO:0016836">
    <property type="term" value="F:hydro-lyase activity"/>
    <property type="evidence" value="ECO:0007669"/>
    <property type="project" value="UniProtKB-UniRule"/>
</dbReference>
<comment type="pathway">
    <text evidence="1 7">Isoprenoid biosynthesis; isopentenyl diphosphate biosynthesis via mevalonate pathway.</text>
</comment>
<dbReference type="AlphaFoldDB" id="N0BD57"/>
<evidence type="ECO:0000256" key="4">
    <source>
        <dbReference type="ARBA" id="ARBA00045120"/>
    </source>
</evidence>
<dbReference type="Gene3D" id="3.50.30.10">
    <property type="entry name" value="Phosphohistidine domain"/>
    <property type="match status" value="1"/>
</dbReference>
<dbReference type="RefSeq" id="WP_015589776.1">
    <property type="nucleotide sequence ID" value="NC_021169.1"/>
</dbReference>
<dbReference type="NCBIfam" id="NF003046">
    <property type="entry name" value="PRK03955.1"/>
    <property type="match status" value="1"/>
</dbReference>
<proteinExistence type="inferred from homology"/>
<evidence type="ECO:0000256" key="3">
    <source>
        <dbReference type="ARBA" id="ARBA00023239"/>
    </source>
</evidence>
<comment type="subunit">
    <text evidence="6 7">Heterodimer composed of a large subunit (PMDh-L) and a small subunit (PMDh-S).</text>
</comment>
<organism evidence="9 10">
    <name type="scientific">Archaeoglobus sulfaticallidus PM70-1</name>
    <dbReference type="NCBI Taxonomy" id="387631"/>
    <lineage>
        <taxon>Archaea</taxon>
        <taxon>Methanobacteriati</taxon>
        <taxon>Methanobacteriota</taxon>
        <taxon>Archaeoglobi</taxon>
        <taxon>Archaeoglobales</taxon>
        <taxon>Archaeoglobaceae</taxon>
        <taxon>Archaeoglobus</taxon>
    </lineage>
</organism>
<protein>
    <recommendedName>
        <fullName evidence="7">Phosphomevalonate dehydratase small subunit</fullName>
        <shortName evidence="7">PMDh small subunit</shortName>
        <shortName evidence="7">PMDh-S</shortName>
        <ecNumber evidence="7">4.2.1.182</ecNumber>
    </recommendedName>
</protein>
<reference evidence="9 10" key="1">
    <citation type="journal article" date="2013" name="Genome Announc.">
        <title>Complete Genome Sequence of the Thermophilic and Facultatively Chemolithoautotrophic Sulfate Reducer Archaeoglobus sulfaticallidus Strain PM70-1T.</title>
        <authorList>
            <person name="Stokke R."/>
            <person name="Hocking W.P."/>
            <person name="Steinsbu B.O."/>
            <person name="Steen I.H."/>
        </authorList>
    </citation>
    <scope>NUCLEOTIDE SEQUENCE [LARGE SCALE GENOMIC DNA]</scope>
    <source>
        <strain evidence="9">PM70-1</strain>
    </source>
</reference>
<evidence type="ECO:0000256" key="2">
    <source>
        <dbReference type="ARBA" id="ARBA00023229"/>
    </source>
</evidence>
<dbReference type="PANTHER" id="PTHR36577">
    <property type="entry name" value="DUF521 DOMAIN PROTEIN (AFU_ORTHOLOGUE AFUA_6G00490)"/>
    <property type="match status" value="1"/>
</dbReference>
<dbReference type="PANTHER" id="PTHR36577:SF3">
    <property type="entry name" value="DUF521 DOMAIN PROTEIN (AFU_ORTHOLOGUE AFUA_6G00490)"/>
    <property type="match status" value="1"/>
</dbReference>
<keyword evidence="3 7" id="KW-0456">Lyase</keyword>
<dbReference type="GeneID" id="15391787"/>
<sequence length="132" mass="14104">MRIPCRTISKGYAEGELIVSRKNFSFLGDVDPESGLVKAKDSDIYGKNISGKIFAFPTGRGSTVGTYVLLRMKKAGSAPLAIINEKTEAIIAVGAIISDIPLVDGADLSKLKTGMKVVVNATEGYIEIPDWL</sequence>
<dbReference type="KEGG" id="ast:Asulf_00141"/>
<dbReference type="eggNOG" id="arCOG04279">
    <property type="taxonomic scope" value="Archaea"/>
</dbReference>
<evidence type="ECO:0000256" key="7">
    <source>
        <dbReference type="HAMAP-Rule" id="MF_00078"/>
    </source>
</evidence>
<feature type="active site" description="Proton acceptor" evidence="7">
    <location>
        <position position="62"/>
    </location>
</feature>
<dbReference type="CDD" id="cd01356">
    <property type="entry name" value="AcnX_swivel"/>
    <property type="match status" value="1"/>
</dbReference>
<dbReference type="Pfam" id="PF01989">
    <property type="entry name" value="AcnX_swivel_put"/>
    <property type="match status" value="1"/>
</dbReference>
<dbReference type="Proteomes" id="UP000013307">
    <property type="component" value="Chromosome"/>
</dbReference>
<dbReference type="HOGENOM" id="CLU_141583_2_0_2"/>
<dbReference type="InterPro" id="IPR012016">
    <property type="entry name" value="PMDh-S-like"/>
</dbReference>
<comment type="catalytic activity">
    <reaction evidence="4">
        <text>(R)-5-phosphomevalonate = (2E)-3-methyl-5-phosphooxypent-2-enoate + H2O</text>
        <dbReference type="Rhea" id="RHEA:78975"/>
        <dbReference type="ChEBI" id="CHEBI:15377"/>
        <dbReference type="ChEBI" id="CHEBI:58146"/>
        <dbReference type="ChEBI" id="CHEBI:229665"/>
        <dbReference type="EC" id="4.2.1.182"/>
    </reaction>
    <physiologicalReaction direction="left-to-right" evidence="4">
        <dbReference type="Rhea" id="RHEA:78976"/>
    </physiologicalReaction>
</comment>
<gene>
    <name evidence="9" type="ORF">Asulf_00141</name>
</gene>